<keyword evidence="2" id="KW-1185">Reference proteome</keyword>
<dbReference type="Proteomes" id="UP000054485">
    <property type="component" value="Unassembled WGS sequence"/>
</dbReference>
<evidence type="ECO:0000313" key="2">
    <source>
        <dbReference type="Proteomes" id="UP000054485"/>
    </source>
</evidence>
<sequence>MLSQGKTNQHSRNGLHSTGHYNIIHIGETLSVTKAARHCLVVDDESNKHLICGYALLINDSQAILVSEQT</sequence>
<proteinExistence type="predicted"/>
<organism evidence="1 2">
    <name type="scientific">Suillus luteus UH-Slu-Lm8-n1</name>
    <dbReference type="NCBI Taxonomy" id="930992"/>
    <lineage>
        <taxon>Eukaryota</taxon>
        <taxon>Fungi</taxon>
        <taxon>Dikarya</taxon>
        <taxon>Basidiomycota</taxon>
        <taxon>Agaricomycotina</taxon>
        <taxon>Agaricomycetes</taxon>
        <taxon>Agaricomycetidae</taxon>
        <taxon>Boletales</taxon>
        <taxon>Suillineae</taxon>
        <taxon>Suillaceae</taxon>
        <taxon>Suillus</taxon>
    </lineage>
</organism>
<dbReference type="EMBL" id="KN835196">
    <property type="protein sequence ID" value="KIK44149.1"/>
    <property type="molecule type" value="Genomic_DNA"/>
</dbReference>
<protein>
    <submittedName>
        <fullName evidence="1">Uncharacterized protein</fullName>
    </submittedName>
</protein>
<reference evidence="2" key="2">
    <citation type="submission" date="2015-01" db="EMBL/GenBank/DDBJ databases">
        <title>Evolutionary Origins and Diversification of the Mycorrhizal Mutualists.</title>
        <authorList>
            <consortium name="DOE Joint Genome Institute"/>
            <consortium name="Mycorrhizal Genomics Consortium"/>
            <person name="Kohler A."/>
            <person name="Kuo A."/>
            <person name="Nagy L.G."/>
            <person name="Floudas D."/>
            <person name="Copeland A."/>
            <person name="Barry K.W."/>
            <person name="Cichocki N."/>
            <person name="Veneault-Fourrey C."/>
            <person name="LaButti K."/>
            <person name="Lindquist E.A."/>
            <person name="Lipzen A."/>
            <person name="Lundell T."/>
            <person name="Morin E."/>
            <person name="Murat C."/>
            <person name="Riley R."/>
            <person name="Ohm R."/>
            <person name="Sun H."/>
            <person name="Tunlid A."/>
            <person name="Henrissat B."/>
            <person name="Grigoriev I.V."/>
            <person name="Hibbett D.S."/>
            <person name="Martin F."/>
        </authorList>
    </citation>
    <scope>NUCLEOTIDE SEQUENCE [LARGE SCALE GENOMIC DNA]</scope>
    <source>
        <strain evidence="2">UH-Slu-Lm8-n1</strain>
    </source>
</reference>
<dbReference type="HOGENOM" id="CLU_2759519_0_0_1"/>
<accession>A0A0D0B2A1</accession>
<evidence type="ECO:0000313" key="1">
    <source>
        <dbReference type="EMBL" id="KIK44149.1"/>
    </source>
</evidence>
<reference evidence="1 2" key="1">
    <citation type="submission" date="2014-04" db="EMBL/GenBank/DDBJ databases">
        <authorList>
            <consortium name="DOE Joint Genome Institute"/>
            <person name="Kuo A."/>
            <person name="Ruytinx J."/>
            <person name="Rineau F."/>
            <person name="Colpaert J."/>
            <person name="Kohler A."/>
            <person name="Nagy L.G."/>
            <person name="Floudas D."/>
            <person name="Copeland A."/>
            <person name="Barry K.W."/>
            <person name="Cichocki N."/>
            <person name="Veneault-Fourrey C."/>
            <person name="LaButti K."/>
            <person name="Lindquist E.A."/>
            <person name="Lipzen A."/>
            <person name="Lundell T."/>
            <person name="Morin E."/>
            <person name="Murat C."/>
            <person name="Sun H."/>
            <person name="Tunlid A."/>
            <person name="Henrissat B."/>
            <person name="Grigoriev I.V."/>
            <person name="Hibbett D.S."/>
            <person name="Martin F."/>
            <person name="Nordberg H.P."/>
            <person name="Cantor M.N."/>
            <person name="Hua S.X."/>
        </authorList>
    </citation>
    <scope>NUCLEOTIDE SEQUENCE [LARGE SCALE GENOMIC DNA]</scope>
    <source>
        <strain evidence="1 2">UH-Slu-Lm8-n1</strain>
    </source>
</reference>
<dbReference type="AlphaFoldDB" id="A0A0D0B2A1"/>
<name>A0A0D0B2A1_9AGAM</name>
<gene>
    <name evidence="1" type="ORF">CY34DRAFT_650119</name>
</gene>
<dbReference type="InParanoid" id="A0A0D0B2A1"/>